<dbReference type="InterPro" id="IPR029044">
    <property type="entry name" value="Nucleotide-diphossugar_trans"/>
</dbReference>
<dbReference type="AlphaFoldDB" id="K6V9F9"/>
<dbReference type="InterPro" id="IPR001173">
    <property type="entry name" value="Glyco_trans_2-like"/>
</dbReference>
<protein>
    <submittedName>
        <fullName evidence="5">Putative glycosyltransferase</fullName>
    </submittedName>
</protein>
<evidence type="ECO:0000313" key="6">
    <source>
        <dbReference type="Proteomes" id="UP000008495"/>
    </source>
</evidence>
<proteinExistence type="inferred from homology"/>
<dbReference type="EMBL" id="BAGZ01000017">
    <property type="protein sequence ID" value="GAB78873.1"/>
    <property type="molecule type" value="Genomic_DNA"/>
</dbReference>
<sequence>MPRLTIMMAAHNAEGTIATAISSALRSAPDDSELVVCDDGSTDRTAEVVDALTDRRIRILQHSTSRGSGAARQTVLDSTDSEFIANMDADDISLPWRFPRMLPAAEGHDAVFTGALVFGNGHWAKPSLTFPLSAQELPAILTIHNPLFHSSMLARRSAVESVGGYRSLRRAQDYDLWLRMAAGGARLRRLATPAVAYRLSRTQISGGADYLTLLGAQPELRSSYWKNLDLVLGRQSAAHSSSQGAPATIRQSVHGLVRGFRPTTRAYYRRVLCRTSVPVFPHPDSRQ</sequence>
<keyword evidence="3 5" id="KW-0808">Transferase</keyword>
<keyword evidence="2" id="KW-0328">Glycosyltransferase</keyword>
<dbReference type="Pfam" id="PF00535">
    <property type="entry name" value="Glycos_transf_2"/>
    <property type="match status" value="1"/>
</dbReference>
<keyword evidence="6" id="KW-1185">Reference proteome</keyword>
<evidence type="ECO:0000256" key="3">
    <source>
        <dbReference type="ARBA" id="ARBA00022679"/>
    </source>
</evidence>
<feature type="domain" description="Glycosyltransferase 2-like" evidence="4">
    <location>
        <begin position="5"/>
        <end position="159"/>
    </location>
</feature>
<name>K6V9F9_9MICO</name>
<dbReference type="eggNOG" id="COG1215">
    <property type="taxonomic scope" value="Bacteria"/>
</dbReference>
<dbReference type="STRING" id="100225.SAMN05421595_0084"/>
<evidence type="ECO:0000313" key="5">
    <source>
        <dbReference type="EMBL" id="GAB78873.1"/>
    </source>
</evidence>
<gene>
    <name evidence="5" type="ORF">AUCHE_17_00850</name>
</gene>
<dbReference type="GO" id="GO:0016757">
    <property type="term" value="F:glycosyltransferase activity"/>
    <property type="evidence" value="ECO:0007669"/>
    <property type="project" value="UniProtKB-KW"/>
</dbReference>
<dbReference type="InterPro" id="IPR050834">
    <property type="entry name" value="Glycosyltransf_2"/>
</dbReference>
<accession>K6V9F9</accession>
<evidence type="ECO:0000256" key="2">
    <source>
        <dbReference type="ARBA" id="ARBA00022676"/>
    </source>
</evidence>
<dbReference type="Proteomes" id="UP000008495">
    <property type="component" value="Unassembled WGS sequence"/>
</dbReference>
<evidence type="ECO:0000256" key="1">
    <source>
        <dbReference type="ARBA" id="ARBA00006739"/>
    </source>
</evidence>
<dbReference type="OrthoDB" id="7665907at2"/>
<dbReference type="SUPFAM" id="SSF53448">
    <property type="entry name" value="Nucleotide-diphospho-sugar transferases"/>
    <property type="match status" value="1"/>
</dbReference>
<reference evidence="5 6" key="1">
    <citation type="submission" date="2012-08" db="EMBL/GenBank/DDBJ databases">
        <title>Whole genome shotgun sequence of Austwickia chelonae NBRC 105200.</title>
        <authorList>
            <person name="Yoshida I."/>
            <person name="Hosoyama A."/>
            <person name="Tsuchikane K."/>
            <person name="Katsumata H."/>
            <person name="Ando Y."/>
            <person name="Ohji S."/>
            <person name="Hamada M."/>
            <person name="Tamura T."/>
            <person name="Yamazoe A."/>
            <person name="Yamazaki S."/>
            <person name="Fujita N."/>
        </authorList>
    </citation>
    <scope>NUCLEOTIDE SEQUENCE [LARGE SCALE GENOMIC DNA]</scope>
    <source>
        <strain evidence="5 6">NBRC 105200</strain>
    </source>
</reference>
<dbReference type="RefSeq" id="WP_006503630.1">
    <property type="nucleotide sequence ID" value="NZ_BAGZ01000017.1"/>
</dbReference>
<comment type="caution">
    <text evidence="5">The sequence shown here is derived from an EMBL/GenBank/DDBJ whole genome shotgun (WGS) entry which is preliminary data.</text>
</comment>
<organism evidence="5 6">
    <name type="scientific">Austwickia chelonae NBRC 105200</name>
    <dbReference type="NCBI Taxonomy" id="1184607"/>
    <lineage>
        <taxon>Bacteria</taxon>
        <taxon>Bacillati</taxon>
        <taxon>Actinomycetota</taxon>
        <taxon>Actinomycetes</taxon>
        <taxon>Micrococcales</taxon>
        <taxon>Dermatophilaceae</taxon>
        <taxon>Austwickia</taxon>
    </lineage>
</organism>
<evidence type="ECO:0000259" key="4">
    <source>
        <dbReference type="Pfam" id="PF00535"/>
    </source>
</evidence>
<comment type="similarity">
    <text evidence="1">Belongs to the glycosyltransferase 2 family.</text>
</comment>
<dbReference type="Gene3D" id="3.90.550.10">
    <property type="entry name" value="Spore Coat Polysaccharide Biosynthesis Protein SpsA, Chain A"/>
    <property type="match status" value="1"/>
</dbReference>
<dbReference type="PANTHER" id="PTHR43685">
    <property type="entry name" value="GLYCOSYLTRANSFERASE"/>
    <property type="match status" value="1"/>
</dbReference>
<dbReference type="PANTHER" id="PTHR43685:SF5">
    <property type="entry name" value="GLYCOSYLTRANSFERASE EPSE-RELATED"/>
    <property type="match status" value="1"/>
</dbReference>